<name>A0ABY4CGW7_9BACL</name>
<sequence length="72" mass="8537">MIYVSLTNQTLEKIPQLHVDQWGFHEHANQKWTATMSKEEFDRFLKESNSIVYKNSIKDYQDGHVNGYFSVL</sequence>
<dbReference type="EMBL" id="CP089291">
    <property type="protein sequence ID" value="UOF89254.1"/>
    <property type="molecule type" value="Genomic_DNA"/>
</dbReference>
<evidence type="ECO:0000313" key="1">
    <source>
        <dbReference type="EMBL" id="UOF89254.1"/>
    </source>
</evidence>
<dbReference type="Proteomes" id="UP000830167">
    <property type="component" value="Chromosome"/>
</dbReference>
<gene>
    <name evidence="1" type="ORF">LSG31_15245</name>
</gene>
<dbReference type="RefSeq" id="WP_347435941.1">
    <property type="nucleotide sequence ID" value="NZ_CP089291.1"/>
</dbReference>
<protein>
    <submittedName>
        <fullName evidence="1">Uncharacterized protein</fullName>
    </submittedName>
</protein>
<organism evidence="1 2">
    <name type="scientific">Fodinisporobacter ferrooxydans</name>
    <dbReference type="NCBI Taxonomy" id="2901836"/>
    <lineage>
        <taxon>Bacteria</taxon>
        <taxon>Bacillati</taxon>
        <taxon>Bacillota</taxon>
        <taxon>Bacilli</taxon>
        <taxon>Bacillales</taxon>
        <taxon>Alicyclobacillaceae</taxon>
        <taxon>Fodinisporobacter</taxon>
    </lineage>
</organism>
<evidence type="ECO:0000313" key="2">
    <source>
        <dbReference type="Proteomes" id="UP000830167"/>
    </source>
</evidence>
<proteinExistence type="predicted"/>
<reference evidence="1" key="1">
    <citation type="submission" date="2021-12" db="EMBL/GenBank/DDBJ databases">
        <title>Alicyclobacillaceae gen. nov., sp. nov., isolated from chalcocite enrichment system.</title>
        <authorList>
            <person name="Jiang Z."/>
        </authorList>
    </citation>
    <scope>NUCLEOTIDE SEQUENCE</scope>
    <source>
        <strain evidence="1">MYW30-H2</strain>
    </source>
</reference>
<accession>A0ABY4CGW7</accession>
<keyword evidence="2" id="KW-1185">Reference proteome</keyword>